<gene>
    <name evidence="1" type="ORF">FYK34_13960</name>
</gene>
<dbReference type="KEGG" id="chrm:FYK34_13960"/>
<proteinExistence type="predicted"/>
<evidence type="ECO:0000313" key="2">
    <source>
        <dbReference type="Proteomes" id="UP000322079"/>
    </source>
</evidence>
<accession>A0A5C1DMC0</accession>
<dbReference type="EMBL" id="CP043473">
    <property type="protein sequence ID" value="QEL57906.1"/>
    <property type="molecule type" value="Genomic_DNA"/>
</dbReference>
<dbReference type="Proteomes" id="UP000322079">
    <property type="component" value="Chromosome"/>
</dbReference>
<sequence>MWARPRNWHAASDLPRFRRCARRPLGRRFAFPPPSRLRRLRRTCHIPVTALAEFCGQNAICP</sequence>
<reference evidence="1 2" key="1">
    <citation type="submission" date="2019-08" db="EMBL/GenBank/DDBJ databases">
        <title>Chromobacterium paludis, a novel bacterium isolated from a Maryland marsh pond.</title>
        <authorList>
            <person name="Blackburn M.B."/>
            <person name="Gundersen-Rindal D.E."/>
        </authorList>
    </citation>
    <scope>NUCLEOTIDE SEQUENCE [LARGE SCALE GENOMIC DNA]</scope>
    <source>
        <strain evidence="2">IIBBL 257-1</strain>
    </source>
</reference>
<name>A0A5C1DMC0_9NEIS</name>
<keyword evidence="2" id="KW-1185">Reference proteome</keyword>
<dbReference type="AlphaFoldDB" id="A0A5C1DMC0"/>
<evidence type="ECO:0000313" key="1">
    <source>
        <dbReference type="EMBL" id="QEL57906.1"/>
    </source>
</evidence>
<protein>
    <submittedName>
        <fullName evidence="1">Uncharacterized protein</fullName>
    </submittedName>
</protein>
<organism evidence="1 2">
    <name type="scientific">Chromobacterium paludis</name>
    <dbReference type="NCBI Taxonomy" id="2605945"/>
    <lineage>
        <taxon>Bacteria</taxon>
        <taxon>Pseudomonadati</taxon>
        <taxon>Pseudomonadota</taxon>
        <taxon>Betaproteobacteria</taxon>
        <taxon>Neisseriales</taxon>
        <taxon>Chromobacteriaceae</taxon>
        <taxon>Chromobacterium</taxon>
    </lineage>
</organism>